<evidence type="ECO:0008006" key="6">
    <source>
        <dbReference type="Google" id="ProtNLM"/>
    </source>
</evidence>
<feature type="domain" description="HTH merR-type" evidence="2">
    <location>
        <begin position="10"/>
        <end position="77"/>
    </location>
</feature>
<dbReference type="PROSITE" id="PS51746">
    <property type="entry name" value="PPM_2"/>
    <property type="match status" value="1"/>
</dbReference>
<evidence type="ECO:0000313" key="4">
    <source>
        <dbReference type="EMBL" id="GLJ66349.1"/>
    </source>
</evidence>
<keyword evidence="5" id="KW-1185">Reference proteome</keyword>
<feature type="domain" description="PPM-type phosphatase" evidence="3">
    <location>
        <begin position="128"/>
        <end position="330"/>
    </location>
</feature>
<dbReference type="Gene3D" id="1.10.1660.10">
    <property type="match status" value="1"/>
</dbReference>
<dbReference type="PANTHER" id="PTHR30204:SF97">
    <property type="entry name" value="MERR FAMILY REGULATORY PROTEIN"/>
    <property type="match status" value="1"/>
</dbReference>
<dbReference type="PROSITE" id="PS50937">
    <property type="entry name" value="HTH_MERR_2"/>
    <property type="match status" value="1"/>
</dbReference>
<name>A0ABQ5SRC8_9ACTN</name>
<keyword evidence="1" id="KW-0238">DNA-binding</keyword>
<dbReference type="PROSITE" id="PS00552">
    <property type="entry name" value="HTH_MERR_1"/>
    <property type="match status" value="1"/>
</dbReference>
<dbReference type="InterPro" id="IPR001932">
    <property type="entry name" value="PPM-type_phosphatase-like_dom"/>
</dbReference>
<sequence>MSSLSGLVNIGDFARKTGLTPKALRLYDDLGLLPPAEVDAHSGYRRYAPDQVERARLVAALRLVGMPLARIREVAEMPAALAAVELEAYWRQVEADTATRRGMVSTLVHRLRSEARQMTTSTETLHAEFGVSHEIGGRASQQDAVLVTRELIAVADGFGARDDLAGAALTAYAAGGLANALTEVAPDVTKSGTTLTAVDLHGSTARITHIGDGRVYRVRDGEVRQATHDHTVVAAMVEAGQLTADEARSHEHRAVLNRALTPGVVADEITLDLLPGDRLVLTTDGVHSHVDDLATLITAEAGPQEIADAVAAAVVAAGAPDNHTIVVADLS</sequence>
<dbReference type="SUPFAM" id="SSF46955">
    <property type="entry name" value="Putative DNA-binding domain"/>
    <property type="match status" value="1"/>
</dbReference>
<dbReference type="Pfam" id="PF13672">
    <property type="entry name" value="PP2C_2"/>
    <property type="match status" value="1"/>
</dbReference>
<dbReference type="Proteomes" id="UP001142292">
    <property type="component" value="Unassembled WGS sequence"/>
</dbReference>
<organism evidence="4 5">
    <name type="scientific">Nocardioides luteus</name>
    <dbReference type="NCBI Taxonomy" id="1844"/>
    <lineage>
        <taxon>Bacteria</taxon>
        <taxon>Bacillati</taxon>
        <taxon>Actinomycetota</taxon>
        <taxon>Actinomycetes</taxon>
        <taxon>Propionibacteriales</taxon>
        <taxon>Nocardioidaceae</taxon>
        <taxon>Nocardioides</taxon>
    </lineage>
</organism>
<dbReference type="InterPro" id="IPR036457">
    <property type="entry name" value="PPM-type-like_dom_sf"/>
</dbReference>
<evidence type="ECO:0000256" key="1">
    <source>
        <dbReference type="ARBA" id="ARBA00023125"/>
    </source>
</evidence>
<evidence type="ECO:0000313" key="5">
    <source>
        <dbReference type="Proteomes" id="UP001142292"/>
    </source>
</evidence>
<dbReference type="Gene3D" id="3.60.40.10">
    <property type="entry name" value="PPM-type phosphatase domain"/>
    <property type="match status" value="1"/>
</dbReference>
<reference evidence="4" key="1">
    <citation type="journal article" date="2014" name="Int. J. Syst. Evol. Microbiol.">
        <title>Complete genome of a new Firmicutes species belonging to the dominant human colonic microbiota ('Ruminococcus bicirculans') reveals two chromosomes and a selective capacity to utilize plant glucans.</title>
        <authorList>
            <consortium name="NISC Comparative Sequencing Program"/>
            <person name="Wegmann U."/>
            <person name="Louis P."/>
            <person name="Goesmann A."/>
            <person name="Henrissat B."/>
            <person name="Duncan S.H."/>
            <person name="Flint H.J."/>
        </authorList>
    </citation>
    <scope>NUCLEOTIDE SEQUENCE</scope>
    <source>
        <strain evidence="4">VKM Ac-1246</strain>
    </source>
</reference>
<dbReference type="SMART" id="SM00331">
    <property type="entry name" value="PP2C_SIG"/>
    <property type="match status" value="1"/>
</dbReference>
<evidence type="ECO:0000259" key="2">
    <source>
        <dbReference type="PROSITE" id="PS50937"/>
    </source>
</evidence>
<proteinExistence type="predicted"/>
<dbReference type="EMBL" id="BSEL01000001">
    <property type="protein sequence ID" value="GLJ66349.1"/>
    <property type="molecule type" value="Genomic_DNA"/>
</dbReference>
<protein>
    <recommendedName>
        <fullName evidence="6">Protein phosphatase</fullName>
    </recommendedName>
</protein>
<dbReference type="RefSeq" id="WP_189116896.1">
    <property type="nucleotide sequence ID" value="NZ_BMRK01000002.1"/>
</dbReference>
<dbReference type="SMART" id="SM00332">
    <property type="entry name" value="PP2Cc"/>
    <property type="match status" value="1"/>
</dbReference>
<accession>A0ABQ5SRC8</accession>
<dbReference type="InterPro" id="IPR047057">
    <property type="entry name" value="MerR_fam"/>
</dbReference>
<dbReference type="PANTHER" id="PTHR30204">
    <property type="entry name" value="REDOX-CYCLING DRUG-SENSING TRANSCRIPTIONAL ACTIVATOR SOXR"/>
    <property type="match status" value="1"/>
</dbReference>
<dbReference type="SUPFAM" id="SSF81606">
    <property type="entry name" value="PP2C-like"/>
    <property type="match status" value="1"/>
</dbReference>
<dbReference type="InterPro" id="IPR000551">
    <property type="entry name" value="MerR-type_HTH_dom"/>
</dbReference>
<dbReference type="SMART" id="SM00422">
    <property type="entry name" value="HTH_MERR"/>
    <property type="match status" value="1"/>
</dbReference>
<reference evidence="4" key="2">
    <citation type="submission" date="2023-01" db="EMBL/GenBank/DDBJ databases">
        <authorList>
            <person name="Sun Q."/>
            <person name="Evtushenko L."/>
        </authorList>
    </citation>
    <scope>NUCLEOTIDE SEQUENCE</scope>
    <source>
        <strain evidence="4">VKM Ac-1246</strain>
    </source>
</reference>
<dbReference type="InterPro" id="IPR009061">
    <property type="entry name" value="DNA-bd_dom_put_sf"/>
</dbReference>
<gene>
    <name evidence="4" type="ORF">GCM10017579_03850</name>
</gene>
<dbReference type="Pfam" id="PF13411">
    <property type="entry name" value="MerR_1"/>
    <property type="match status" value="1"/>
</dbReference>
<evidence type="ECO:0000259" key="3">
    <source>
        <dbReference type="PROSITE" id="PS51746"/>
    </source>
</evidence>
<comment type="caution">
    <text evidence="4">The sequence shown here is derived from an EMBL/GenBank/DDBJ whole genome shotgun (WGS) entry which is preliminary data.</text>
</comment>